<comment type="caution">
    <text evidence="2">The sequence shown here is derived from an EMBL/GenBank/DDBJ whole genome shotgun (WGS) entry which is preliminary data.</text>
</comment>
<keyword evidence="3" id="KW-1185">Reference proteome</keyword>
<sequence>MLFVVEFQRLKAAGGEGDAALGGTCSGGQRGESAGAGALKGAADCGGAGVEVEVFPAQAEEFDLAESGVEGEFEQRVQPMNPGRGEESAGFVGGEGFEAPGPRGAGADIAGDVARDLLFMGRGSYVRSPETGADQETENEVEAGASDPAYAGLGDLQRGWQVTPTDDPRPPPYVQTPGSAGARPAAWWGTSWAGVCRSAPG</sequence>
<evidence type="ECO:0000313" key="3">
    <source>
        <dbReference type="Proteomes" id="UP000568022"/>
    </source>
</evidence>
<evidence type="ECO:0000313" key="2">
    <source>
        <dbReference type="EMBL" id="MBB5128911.1"/>
    </source>
</evidence>
<proteinExistence type="predicted"/>
<protein>
    <submittedName>
        <fullName evidence="2">Uncharacterized protein</fullName>
    </submittedName>
</protein>
<accession>A0A7W8FCW9</accession>
<dbReference type="Proteomes" id="UP000568022">
    <property type="component" value="Unassembled WGS sequence"/>
</dbReference>
<reference evidence="2 3" key="1">
    <citation type="submission" date="2020-08" db="EMBL/GenBank/DDBJ databases">
        <title>Genomic Encyclopedia of Type Strains, Phase III (KMG-III): the genomes of soil and plant-associated and newly described type strains.</title>
        <authorList>
            <person name="Whitman W."/>
        </authorList>
    </citation>
    <scope>NUCLEOTIDE SEQUENCE [LARGE SCALE GENOMIC DNA]</scope>
    <source>
        <strain evidence="2 3">CECT 3226</strain>
    </source>
</reference>
<dbReference type="AlphaFoldDB" id="A0A7W8FCW9"/>
<feature type="region of interest" description="Disordered" evidence="1">
    <location>
        <begin position="127"/>
        <end position="185"/>
    </location>
</feature>
<organism evidence="2 3">
    <name type="scientific">Streptomyces griseoloalbus</name>
    <dbReference type="NCBI Taxonomy" id="67303"/>
    <lineage>
        <taxon>Bacteria</taxon>
        <taxon>Bacillati</taxon>
        <taxon>Actinomycetota</taxon>
        <taxon>Actinomycetes</taxon>
        <taxon>Kitasatosporales</taxon>
        <taxon>Streptomycetaceae</taxon>
        <taxon>Streptomyces</taxon>
    </lineage>
</organism>
<name>A0A7W8FCW9_9ACTN</name>
<evidence type="ECO:0000256" key="1">
    <source>
        <dbReference type="SAM" id="MobiDB-lite"/>
    </source>
</evidence>
<dbReference type="EMBL" id="JACHJE010000015">
    <property type="protein sequence ID" value="MBB5128911.1"/>
    <property type="molecule type" value="Genomic_DNA"/>
</dbReference>
<gene>
    <name evidence="2" type="ORF">FHS32_005688</name>
</gene>